<feature type="region of interest" description="Disordered" evidence="1">
    <location>
        <begin position="404"/>
        <end position="427"/>
    </location>
</feature>
<gene>
    <name evidence="3" type="ORF">CHIRRI_LOCUS9907</name>
</gene>
<feature type="region of interest" description="Disordered" evidence="1">
    <location>
        <begin position="760"/>
        <end position="796"/>
    </location>
</feature>
<name>A0A9N9S001_9DIPT</name>
<dbReference type="Gene3D" id="1.10.472.80">
    <property type="entry name" value="Ypt/Rab-GAP domain of gyp1p, domain 3"/>
    <property type="match status" value="1"/>
</dbReference>
<feature type="compositionally biased region" description="Basic and acidic residues" evidence="1">
    <location>
        <begin position="515"/>
        <end position="532"/>
    </location>
</feature>
<dbReference type="GO" id="GO:0005783">
    <property type="term" value="C:endoplasmic reticulum"/>
    <property type="evidence" value="ECO:0007669"/>
    <property type="project" value="TreeGrafter"/>
</dbReference>
<feature type="domain" description="Rab-GAP TBC" evidence="2">
    <location>
        <begin position="95"/>
        <end position="326"/>
    </location>
</feature>
<feature type="compositionally biased region" description="Basic and acidic residues" evidence="1">
    <location>
        <begin position="542"/>
        <end position="552"/>
    </location>
</feature>
<reference evidence="3" key="1">
    <citation type="submission" date="2022-01" db="EMBL/GenBank/DDBJ databases">
        <authorList>
            <person name="King R."/>
        </authorList>
    </citation>
    <scope>NUCLEOTIDE SEQUENCE</scope>
</reference>
<feature type="compositionally biased region" description="Low complexity" evidence="1">
    <location>
        <begin position="1398"/>
        <end position="1413"/>
    </location>
</feature>
<feature type="compositionally biased region" description="Basic and acidic residues" evidence="1">
    <location>
        <begin position="1547"/>
        <end position="1561"/>
    </location>
</feature>
<dbReference type="Proteomes" id="UP001153620">
    <property type="component" value="Chromosome 3"/>
</dbReference>
<dbReference type="EMBL" id="OU895879">
    <property type="protein sequence ID" value="CAG9807057.1"/>
    <property type="molecule type" value="Genomic_DNA"/>
</dbReference>
<accession>A0A9N9S001</accession>
<proteinExistence type="predicted"/>
<keyword evidence="4" id="KW-1185">Reference proteome</keyword>
<dbReference type="SMART" id="SM00164">
    <property type="entry name" value="TBC"/>
    <property type="match status" value="1"/>
</dbReference>
<dbReference type="PANTHER" id="PTHR13399">
    <property type="entry name" value="TRANSLOCON-ASSOCIATED PROTEIN TRAP , GAMMA SUBUNIT"/>
    <property type="match status" value="1"/>
</dbReference>
<feature type="compositionally biased region" description="Polar residues" evidence="1">
    <location>
        <begin position="1"/>
        <end position="11"/>
    </location>
</feature>
<feature type="region of interest" description="Disordered" evidence="1">
    <location>
        <begin position="1217"/>
        <end position="1265"/>
    </location>
</feature>
<dbReference type="InterPro" id="IPR035969">
    <property type="entry name" value="Rab-GAP_TBC_sf"/>
</dbReference>
<dbReference type="Pfam" id="PF00566">
    <property type="entry name" value="RabGAP-TBC"/>
    <property type="match status" value="1"/>
</dbReference>
<dbReference type="SUPFAM" id="SSF47923">
    <property type="entry name" value="Ypt/Rab-GAP domain of gyp1p"/>
    <property type="match status" value="2"/>
</dbReference>
<feature type="compositionally biased region" description="Basic and acidic residues" evidence="1">
    <location>
        <begin position="1220"/>
        <end position="1265"/>
    </location>
</feature>
<feature type="compositionally biased region" description="Polar residues" evidence="1">
    <location>
        <begin position="1576"/>
        <end position="1591"/>
    </location>
</feature>
<reference evidence="3" key="2">
    <citation type="submission" date="2022-10" db="EMBL/GenBank/DDBJ databases">
        <authorList>
            <consortium name="ENA_rothamsted_submissions"/>
            <consortium name="culmorum"/>
            <person name="King R."/>
        </authorList>
    </citation>
    <scope>NUCLEOTIDE SEQUENCE</scope>
</reference>
<dbReference type="Gene3D" id="1.10.8.270">
    <property type="entry name" value="putative rabgap domain of human tbc1 domain family member 14 like domains"/>
    <property type="match status" value="1"/>
</dbReference>
<dbReference type="InterPro" id="IPR000195">
    <property type="entry name" value="Rab-GAP-TBC_dom"/>
</dbReference>
<feature type="compositionally biased region" description="Low complexity" evidence="1">
    <location>
        <begin position="1600"/>
        <end position="1610"/>
    </location>
</feature>
<dbReference type="InterPro" id="IPR032738">
    <property type="entry name" value="Tbc1d30_C"/>
</dbReference>
<feature type="compositionally biased region" description="Polar residues" evidence="1">
    <location>
        <begin position="52"/>
        <end position="61"/>
    </location>
</feature>
<dbReference type="OrthoDB" id="289721at2759"/>
<organism evidence="3 4">
    <name type="scientific">Chironomus riparius</name>
    <dbReference type="NCBI Taxonomy" id="315576"/>
    <lineage>
        <taxon>Eukaryota</taxon>
        <taxon>Metazoa</taxon>
        <taxon>Ecdysozoa</taxon>
        <taxon>Arthropoda</taxon>
        <taxon>Hexapoda</taxon>
        <taxon>Insecta</taxon>
        <taxon>Pterygota</taxon>
        <taxon>Neoptera</taxon>
        <taxon>Endopterygota</taxon>
        <taxon>Diptera</taxon>
        <taxon>Nematocera</taxon>
        <taxon>Chironomoidea</taxon>
        <taxon>Chironomidae</taxon>
        <taxon>Chironominae</taxon>
        <taxon>Chironomus</taxon>
    </lineage>
</organism>
<feature type="region of interest" description="Disordered" evidence="1">
    <location>
        <begin position="1538"/>
        <end position="1624"/>
    </location>
</feature>
<protein>
    <recommendedName>
        <fullName evidence="2">Rab-GAP TBC domain-containing protein</fullName>
    </recommendedName>
</protein>
<evidence type="ECO:0000313" key="4">
    <source>
        <dbReference type="Proteomes" id="UP001153620"/>
    </source>
</evidence>
<feature type="region of interest" description="Disordered" evidence="1">
    <location>
        <begin position="1"/>
        <end position="36"/>
    </location>
</feature>
<feature type="compositionally biased region" description="Polar residues" evidence="1">
    <location>
        <begin position="404"/>
        <end position="420"/>
    </location>
</feature>
<feature type="region of interest" description="Disordered" evidence="1">
    <location>
        <begin position="52"/>
        <end position="74"/>
    </location>
</feature>
<evidence type="ECO:0000256" key="1">
    <source>
        <dbReference type="SAM" id="MobiDB-lite"/>
    </source>
</evidence>
<feature type="region of interest" description="Disordered" evidence="1">
    <location>
        <begin position="1307"/>
        <end position="1336"/>
    </location>
</feature>
<feature type="compositionally biased region" description="Low complexity" evidence="1">
    <location>
        <begin position="1322"/>
        <end position="1331"/>
    </location>
</feature>
<feature type="compositionally biased region" description="Basic and acidic residues" evidence="1">
    <location>
        <begin position="21"/>
        <end position="36"/>
    </location>
</feature>
<evidence type="ECO:0000259" key="2">
    <source>
        <dbReference type="SMART" id="SM00164"/>
    </source>
</evidence>
<feature type="region of interest" description="Disordered" evidence="1">
    <location>
        <begin position="482"/>
        <end position="604"/>
    </location>
</feature>
<dbReference type="Pfam" id="PF15733">
    <property type="entry name" value="DUF4682"/>
    <property type="match status" value="1"/>
</dbReference>
<sequence>MSANKSTQLVDENSIVAGSETQHDKTNNVTDNKEAVDVKEVECKEDVADNNITSTVDSTPNMPDIVPPSGSRMTIPESSSDFKDWLEGIKMVARLPGGMPVEFRRKLWLSLAERYLKRRGVDWEIEKIKWFSDKCRADDEELGIQIVKDLHRTGHSLLAGPSGALNQAKLKRILMGYTRWNPEVGYCQGFNMLGAIILQVMEKNEVDSIKVMIFLIEGLLPNGYFCGSLMGLQVDMAVFRELLGNKLPKLARHLQKLQYSTNEPSVEPPLINVFTMQWFLTLFCNCIPMIAVLRIWDLIMIEGSDVLLRAALAIWKMLEDRILREVRTADDFYCKMETLSAELLDENKIDSNVLIQLISDLGAIKDLQKLRQKHLSSLYQDQKQLKMIYSKVQGESERLAVANAWQSNRTRRGSQPQPQREPSDREKIALDITILKKQYDKLKERQKQAHIILTSAVSKQNLQKHQQQPQNVNKLLVGKHAIISKGRRGPPKGAIPPARKVVKSPKVHQTNSIGNKKDDDTQPRKKTDEMTRRKNSLTWKEINAESPRKRSDSSSYSENSDTESSTSTSLCDDENNIPSLDSTPVKKKRHKDENNKSSSCAKSVPTATTLSEIKSCPEIALECVDDHIKQHRLVIEEEDETLSDSNRSHSKFHLDLSPDIEGISSISQLSPLPDISTYFTAISPIKTPCNYFEFPDFSSFNIGSSNENVSDKYAVNEQGVTNEFFERVTSSSVFNMLPSHVSYDMSYNHLPIQMRHSYPSERGMESDLNETSRSFDIDEQQQQQQPQRMSASHSPQSMNDIISKDMKCLKHVNQKSFSMEEPMGQQSDVVKLNRSFSDGTIMECDDLEKIIAENSKILIKLKALPDSMESLKMIEPILEEMTKSSSSSSVCEEIAAIDIEEPSVNEDGIFLSEINDIANIEQQLKSRNSNSCAYYDTTKPSATLPLVCNATTHDDENVVVVSTSHSTSDDVTLQNEKSMNEDKNSDALVTQQTCNNHNATTSDTSSLFAQKSLPLKDVNEKSSRSSEEILSPKFNEISALVDKLKKKVMDSETIVTENEVKDSVISDNKEVNDNKSSNDVEQVNTEPKSINVTITINKDVVENSKKELDTKSHDLEKIPTEDSSAAVQKIDNINSNSDLVLAKLNTQLEKCQQPATNDNKNNVEKVVDDVVNVKSTVTNGTSENVVTKQETSVKVVMHQQTAVNSTGMQEASKKIAARQETSERVEVRHESSERVPARQETSEKASARQETSERVASRQEASERVTVRHELNEKAAVKVEVVPVKQEVTEKDSNKIIEKLNKQLQRYEEKPSKSPLGHRLTSVVSRSPSSERSNDYKRELEALIKERELEKSQKYRSDLSPSKSNHTIYDHEPRNEIRRRDIIASLETDQRIRRPFKSSPSSSLSSSPSNISSTLSSIQNTIKSLDSACQRSEIYNYKKLDKAMESIEKMCETDREWQYYKRIKTYESPPSFKIDIDDILSTKSPRNYLTDDILLDSPTYSPRYESEPSKKAKTPELDPNYIAKLRCLSTEDYIAGRKSPLSLSPSRESKLTTDRYSRIDRSPTSPILSSMRFLKSPTSDRASKSAENSPSRYGEEPSTRSRYATSTSSTNLKGAESYTNLSYKATSMTDKSRKYYDEFDWEKTSNSSISSNSVNRRKYDI</sequence>
<evidence type="ECO:0000313" key="3">
    <source>
        <dbReference type="EMBL" id="CAG9807057.1"/>
    </source>
</evidence>
<feature type="compositionally biased region" description="Basic and acidic residues" evidence="1">
    <location>
        <begin position="1368"/>
        <end position="1392"/>
    </location>
</feature>
<feature type="region of interest" description="Disordered" evidence="1">
    <location>
        <begin position="1351"/>
        <end position="1413"/>
    </location>
</feature>
<dbReference type="PANTHER" id="PTHR13399:SF2">
    <property type="entry name" value="TRANSLOCON-ASSOCIATED PROTEIN SUBUNIT GAMMA"/>
    <property type="match status" value="1"/>
</dbReference>
<feature type="compositionally biased region" description="Low complexity" evidence="1">
    <location>
        <begin position="553"/>
        <end position="570"/>
    </location>
</feature>